<keyword evidence="1" id="KW-1133">Transmembrane helix</keyword>
<name>A0A9P7AT80_9AGAM</name>
<dbReference type="Pfam" id="PF20151">
    <property type="entry name" value="DUF6533"/>
    <property type="match status" value="1"/>
</dbReference>
<feature type="domain" description="DUF6533" evidence="2">
    <location>
        <begin position="22"/>
        <end position="66"/>
    </location>
</feature>
<evidence type="ECO:0000259" key="2">
    <source>
        <dbReference type="Pfam" id="PF20151"/>
    </source>
</evidence>
<sequence>MTLVSNDPSWWPTIDQNIFYSYFVVVSCAAVIYDWGLTFAQEVELIWRQRWSMMTVLYLTARYVAIGFSLVNMLISLPTIPKTDVGCLIMIEVINWTNDIVYIILGVIAIARLHAMYQGSRKVLIFLLVVFLAIRISMEVINAIMTTQLTGEEYILSGIYKCRIGYPGDSIFLDAVSWILGTVWEVLTLCLAVWIAVKNYRELRGRPTGGIMKDCFTVLMQTHISYFASFACASFLVVSSLQISFLSPKFLPNEYSFGVQLYICLIQIFQTVQLSVLGPRLILSVREYNAKIVTDSDTGSNMTSIAFQERLHVETSRSV</sequence>
<feature type="transmembrane region" description="Helical" evidence="1">
    <location>
        <begin position="218"/>
        <end position="239"/>
    </location>
</feature>
<feature type="transmembrane region" description="Helical" evidence="1">
    <location>
        <begin position="20"/>
        <end position="40"/>
    </location>
</feature>
<protein>
    <recommendedName>
        <fullName evidence="2">DUF6533 domain-containing protein</fullName>
    </recommendedName>
</protein>
<dbReference type="RefSeq" id="XP_041161757.1">
    <property type="nucleotide sequence ID" value="XM_041299986.1"/>
</dbReference>
<keyword evidence="1" id="KW-0812">Transmembrane</keyword>
<dbReference type="EMBL" id="JABBWE010000019">
    <property type="protein sequence ID" value="KAG1796241.1"/>
    <property type="molecule type" value="Genomic_DNA"/>
</dbReference>
<evidence type="ECO:0000256" key="1">
    <source>
        <dbReference type="SAM" id="Phobius"/>
    </source>
</evidence>
<dbReference type="Proteomes" id="UP000719766">
    <property type="component" value="Unassembled WGS sequence"/>
</dbReference>
<feature type="transmembrane region" description="Helical" evidence="1">
    <location>
        <begin position="175"/>
        <end position="197"/>
    </location>
</feature>
<dbReference type="InterPro" id="IPR045340">
    <property type="entry name" value="DUF6533"/>
</dbReference>
<feature type="transmembrane region" description="Helical" evidence="1">
    <location>
        <begin position="124"/>
        <end position="145"/>
    </location>
</feature>
<keyword evidence="1" id="KW-0472">Membrane</keyword>
<evidence type="ECO:0000313" key="3">
    <source>
        <dbReference type="EMBL" id="KAG1796241.1"/>
    </source>
</evidence>
<comment type="caution">
    <text evidence="3">The sequence shown here is derived from an EMBL/GenBank/DDBJ whole genome shotgun (WGS) entry which is preliminary data.</text>
</comment>
<dbReference type="GeneID" id="64593750"/>
<proteinExistence type="predicted"/>
<evidence type="ECO:0000313" key="4">
    <source>
        <dbReference type="Proteomes" id="UP000719766"/>
    </source>
</evidence>
<keyword evidence="4" id="KW-1185">Reference proteome</keyword>
<feature type="transmembrane region" description="Helical" evidence="1">
    <location>
        <begin position="61"/>
        <end position="80"/>
    </location>
</feature>
<accession>A0A9P7AT80</accession>
<dbReference type="AlphaFoldDB" id="A0A9P7AT80"/>
<gene>
    <name evidence="3" type="ORF">HD556DRAFT_1307003</name>
</gene>
<reference evidence="3" key="1">
    <citation type="journal article" date="2020" name="New Phytol.">
        <title>Comparative genomics reveals dynamic genome evolution in host specialist ectomycorrhizal fungi.</title>
        <authorList>
            <person name="Lofgren L.A."/>
            <person name="Nguyen N.H."/>
            <person name="Vilgalys R."/>
            <person name="Ruytinx J."/>
            <person name="Liao H.L."/>
            <person name="Branco S."/>
            <person name="Kuo A."/>
            <person name="LaButti K."/>
            <person name="Lipzen A."/>
            <person name="Andreopoulos W."/>
            <person name="Pangilinan J."/>
            <person name="Riley R."/>
            <person name="Hundley H."/>
            <person name="Na H."/>
            <person name="Barry K."/>
            <person name="Grigoriev I.V."/>
            <person name="Stajich J.E."/>
            <person name="Kennedy P.G."/>
        </authorList>
    </citation>
    <scope>NUCLEOTIDE SEQUENCE</scope>
    <source>
        <strain evidence="3">S12</strain>
    </source>
</reference>
<organism evidence="3 4">
    <name type="scientific">Suillus plorans</name>
    <dbReference type="NCBI Taxonomy" id="116603"/>
    <lineage>
        <taxon>Eukaryota</taxon>
        <taxon>Fungi</taxon>
        <taxon>Dikarya</taxon>
        <taxon>Basidiomycota</taxon>
        <taxon>Agaricomycotina</taxon>
        <taxon>Agaricomycetes</taxon>
        <taxon>Agaricomycetidae</taxon>
        <taxon>Boletales</taxon>
        <taxon>Suillineae</taxon>
        <taxon>Suillaceae</taxon>
        <taxon>Suillus</taxon>
    </lineage>
</organism>
<dbReference type="OrthoDB" id="3052633at2759"/>
<feature type="transmembrane region" description="Helical" evidence="1">
    <location>
        <begin position="259"/>
        <end position="283"/>
    </location>
</feature>